<evidence type="ECO:0000259" key="1">
    <source>
        <dbReference type="Pfam" id="PF05678"/>
    </source>
</evidence>
<dbReference type="AlphaFoldDB" id="A0A2P6Q976"/>
<dbReference type="PANTHER" id="PTHR34777:SF1">
    <property type="entry name" value="VQ MOTIF-CONTAINING PROTEIN 10"/>
    <property type="match status" value="1"/>
</dbReference>
<protein>
    <recommendedName>
        <fullName evidence="1">VQ domain-containing protein</fullName>
    </recommendedName>
</protein>
<feature type="domain" description="VQ" evidence="1">
    <location>
        <begin position="15"/>
        <end position="40"/>
    </location>
</feature>
<reference evidence="2 3" key="1">
    <citation type="journal article" date="2018" name="Nat. Genet.">
        <title>The Rosa genome provides new insights in the design of modern roses.</title>
        <authorList>
            <person name="Bendahmane M."/>
        </authorList>
    </citation>
    <scope>NUCLEOTIDE SEQUENCE [LARGE SCALE GENOMIC DNA]</scope>
    <source>
        <strain evidence="3">cv. Old Blush</strain>
    </source>
</reference>
<proteinExistence type="predicted"/>
<dbReference type="Gramene" id="PRQ30730">
    <property type="protein sequence ID" value="PRQ30730"/>
    <property type="gene ID" value="RchiOBHm_Chr5g0027761"/>
</dbReference>
<comment type="caution">
    <text evidence="2">The sequence shown here is derived from an EMBL/GenBank/DDBJ whole genome shotgun (WGS) entry which is preliminary data.</text>
</comment>
<accession>A0A2P6Q976</accession>
<keyword evidence="3" id="KW-1185">Reference proteome</keyword>
<dbReference type="OMA" id="VEDFWID"/>
<dbReference type="Pfam" id="PF05678">
    <property type="entry name" value="VQ"/>
    <property type="match status" value="1"/>
</dbReference>
<name>A0A2P6Q976_ROSCH</name>
<evidence type="ECO:0000313" key="2">
    <source>
        <dbReference type="EMBL" id="PRQ30730.1"/>
    </source>
</evidence>
<dbReference type="EMBL" id="PDCK01000043">
    <property type="protein sequence ID" value="PRQ30730.1"/>
    <property type="molecule type" value="Genomic_DNA"/>
</dbReference>
<sequence>MSGQGRGDRTVKVVIINTKYVETDAMSFKDVVQKLTGKDSRVAYEVQEPPPPPPVTNNKCTSQFSNFRDQRLINGIRSSMTNSNSNPAGLMPRSNSSVMMRNISFKEFDRLFREMPPMEEYFWAD</sequence>
<evidence type="ECO:0000313" key="3">
    <source>
        <dbReference type="Proteomes" id="UP000238479"/>
    </source>
</evidence>
<dbReference type="OrthoDB" id="691083at2759"/>
<dbReference type="PANTHER" id="PTHR34777">
    <property type="entry name" value="VQ MOTIF-CONTAINING PROTEIN 10"/>
    <property type="match status" value="1"/>
</dbReference>
<dbReference type="InterPro" id="IPR039608">
    <property type="entry name" value="VQ_1/10"/>
</dbReference>
<gene>
    <name evidence="2" type="ORF">RchiOBHm_Chr5g0027761</name>
</gene>
<dbReference type="STRING" id="74649.A0A2P6Q976"/>
<dbReference type="InterPro" id="IPR008889">
    <property type="entry name" value="VQ"/>
</dbReference>
<organism evidence="2 3">
    <name type="scientific">Rosa chinensis</name>
    <name type="common">China rose</name>
    <dbReference type="NCBI Taxonomy" id="74649"/>
    <lineage>
        <taxon>Eukaryota</taxon>
        <taxon>Viridiplantae</taxon>
        <taxon>Streptophyta</taxon>
        <taxon>Embryophyta</taxon>
        <taxon>Tracheophyta</taxon>
        <taxon>Spermatophyta</taxon>
        <taxon>Magnoliopsida</taxon>
        <taxon>eudicotyledons</taxon>
        <taxon>Gunneridae</taxon>
        <taxon>Pentapetalae</taxon>
        <taxon>rosids</taxon>
        <taxon>fabids</taxon>
        <taxon>Rosales</taxon>
        <taxon>Rosaceae</taxon>
        <taxon>Rosoideae</taxon>
        <taxon>Rosoideae incertae sedis</taxon>
        <taxon>Rosa</taxon>
    </lineage>
</organism>
<dbReference type="Proteomes" id="UP000238479">
    <property type="component" value="Chromosome 5"/>
</dbReference>